<gene>
    <name evidence="1" type="ORF">MSPICULIGERA_LOCUS17178</name>
</gene>
<dbReference type="Proteomes" id="UP001177023">
    <property type="component" value="Unassembled WGS sequence"/>
</dbReference>
<evidence type="ECO:0000313" key="1">
    <source>
        <dbReference type="EMBL" id="CAJ0578940.1"/>
    </source>
</evidence>
<protein>
    <submittedName>
        <fullName evidence="1">Uncharacterized protein</fullName>
    </submittedName>
</protein>
<accession>A0AA36D0W9</accession>
<proteinExistence type="predicted"/>
<feature type="non-terminal residue" evidence="1">
    <location>
        <position position="1"/>
    </location>
</feature>
<keyword evidence="2" id="KW-1185">Reference proteome</keyword>
<dbReference type="AlphaFoldDB" id="A0AA36D0W9"/>
<reference evidence="1" key="1">
    <citation type="submission" date="2023-06" db="EMBL/GenBank/DDBJ databases">
        <authorList>
            <person name="Delattre M."/>
        </authorList>
    </citation>
    <scope>NUCLEOTIDE SEQUENCE</scope>
    <source>
        <strain evidence="1">AF72</strain>
    </source>
</reference>
<evidence type="ECO:0000313" key="2">
    <source>
        <dbReference type="Proteomes" id="UP001177023"/>
    </source>
</evidence>
<name>A0AA36D0W9_9BILA</name>
<dbReference type="EMBL" id="CATQJA010002655">
    <property type="protein sequence ID" value="CAJ0578940.1"/>
    <property type="molecule type" value="Genomic_DNA"/>
</dbReference>
<organism evidence="1 2">
    <name type="scientific">Mesorhabditis spiculigera</name>
    <dbReference type="NCBI Taxonomy" id="96644"/>
    <lineage>
        <taxon>Eukaryota</taxon>
        <taxon>Metazoa</taxon>
        <taxon>Ecdysozoa</taxon>
        <taxon>Nematoda</taxon>
        <taxon>Chromadorea</taxon>
        <taxon>Rhabditida</taxon>
        <taxon>Rhabditina</taxon>
        <taxon>Rhabditomorpha</taxon>
        <taxon>Rhabditoidea</taxon>
        <taxon>Rhabditidae</taxon>
        <taxon>Mesorhabditinae</taxon>
        <taxon>Mesorhabditis</taxon>
    </lineage>
</organism>
<sequence length="368" mass="43018">MKCGGDFPVTINNRQLFNDHFRLRRDRILGEARELLHHADGKSWQELAAEKEKEDIFAEPLPLEELLESPMSYPFRLPRSRSADWSSSTRESYLSRWSRENTPTACTERYARDVRRSYTPVRDIADSRVIEDGRRPYSSYSKRTPIGFMTLPYRTSINYAEEEQPIRKYDVFQVRSWSYPIYKYLNHREHNYERPYSLARAYGTTPAYTTPTMTIDAKTRIDGRRGYSGYAYKPNERQLLAQQLRVISVAHSSPPLRQFCTPSLQRLSTPKLRVNPIFTILIKRRSTFRTKNRPKTRHYKLQPPPRVSDEKCECTTRRFNLTGRLMASRGAGHCCQSIVLLLVPLKDDASTLLPLSPLPQRLRQYSTV</sequence>
<comment type="caution">
    <text evidence="1">The sequence shown here is derived from an EMBL/GenBank/DDBJ whole genome shotgun (WGS) entry which is preliminary data.</text>
</comment>